<dbReference type="Pfam" id="PF07670">
    <property type="entry name" value="Gate"/>
    <property type="match status" value="1"/>
</dbReference>
<proteinExistence type="predicted"/>
<dbReference type="EMBL" id="PDBW01000001">
    <property type="protein sequence ID" value="PFH04056.1"/>
    <property type="molecule type" value="Genomic_DNA"/>
</dbReference>
<gene>
    <name evidence="3" type="ORF">M972_112878</name>
</gene>
<organism evidence="3 4">
    <name type="scientific">Acetivibrio thermocellus AD2</name>
    <dbReference type="NCBI Taxonomy" id="1138384"/>
    <lineage>
        <taxon>Bacteria</taxon>
        <taxon>Bacillati</taxon>
        <taxon>Bacillota</taxon>
        <taxon>Clostridia</taxon>
        <taxon>Eubacteriales</taxon>
        <taxon>Oscillospiraceae</taxon>
        <taxon>Acetivibrio</taxon>
    </lineage>
</organism>
<dbReference type="RefSeq" id="WP_003514206.1">
    <property type="nucleotide sequence ID" value="NZ_CP013828.1"/>
</dbReference>
<feature type="domain" description="Nucleoside transporter/FeoB GTPase Gate" evidence="2">
    <location>
        <begin position="42"/>
        <end position="153"/>
    </location>
</feature>
<dbReference type="AlphaFoldDB" id="A0AB36TKA6"/>
<evidence type="ECO:0000259" key="2">
    <source>
        <dbReference type="Pfam" id="PF07670"/>
    </source>
</evidence>
<dbReference type="GeneID" id="35804074"/>
<dbReference type="InterPro" id="IPR011642">
    <property type="entry name" value="Gate_dom"/>
</dbReference>
<keyword evidence="1" id="KW-0812">Transmembrane</keyword>
<evidence type="ECO:0000256" key="1">
    <source>
        <dbReference type="SAM" id="Phobius"/>
    </source>
</evidence>
<name>A0AB36TKA6_ACETH</name>
<evidence type="ECO:0000313" key="4">
    <source>
        <dbReference type="Proteomes" id="UP000223596"/>
    </source>
</evidence>
<feature type="transmembrane region" description="Helical" evidence="1">
    <location>
        <begin position="169"/>
        <end position="191"/>
    </location>
</feature>
<feature type="transmembrane region" description="Helical" evidence="1">
    <location>
        <begin position="36"/>
        <end position="54"/>
    </location>
</feature>
<evidence type="ECO:0000313" key="3">
    <source>
        <dbReference type="EMBL" id="PFH04056.1"/>
    </source>
</evidence>
<accession>A0AB36TKA6</accession>
<keyword evidence="1" id="KW-0472">Membrane</keyword>
<feature type="transmembrane region" description="Helical" evidence="1">
    <location>
        <begin position="88"/>
        <end position="112"/>
    </location>
</feature>
<feature type="transmembrane region" description="Helical" evidence="1">
    <location>
        <begin position="133"/>
        <end position="157"/>
    </location>
</feature>
<keyword evidence="1" id="KW-1133">Transmembrane helix</keyword>
<reference evidence="3 4" key="1">
    <citation type="submission" date="2017-09" db="EMBL/GenBank/DDBJ databases">
        <title>Evaluation of Pacific Biosciences Sequencing Technology to Finishing C. thermocellum Genome Sequences.</title>
        <authorList>
            <person name="Brown S."/>
        </authorList>
    </citation>
    <scope>NUCLEOTIDE SEQUENCE [LARGE SCALE GENOMIC DNA]</scope>
    <source>
        <strain evidence="3 4">AD2</strain>
    </source>
</reference>
<protein>
    <submittedName>
        <fullName evidence="3">Spore maturation protein A</fullName>
    </submittedName>
</protein>
<sequence>MLNYIWFVMLVTGFVVGIMNGRVDEITQAVVDSSKNAVEISIGLLGIMCLWTGLMEVAEKSGIVRSIAKTVRPVMEFLFPGIPKGHPASGAIVMNLVANFLGLGNAATPLGIKAMNELQKLNPDKDTATDEMSMFLVLNTSCIQFIPATIIALRASFGSKNPAEVIGTIWVASICAFITGIVAAKTLSYFFKGKSQAKKRFENKTGRGRA</sequence>
<dbReference type="Proteomes" id="UP000223596">
    <property type="component" value="Unassembled WGS sequence"/>
</dbReference>
<feature type="transmembrane region" description="Helical" evidence="1">
    <location>
        <begin position="6"/>
        <end position="24"/>
    </location>
</feature>
<comment type="caution">
    <text evidence="3">The sequence shown here is derived from an EMBL/GenBank/DDBJ whole genome shotgun (WGS) entry which is preliminary data.</text>
</comment>